<evidence type="ECO:0000256" key="7">
    <source>
        <dbReference type="SAM" id="MobiDB-lite"/>
    </source>
</evidence>
<dbReference type="PIRSF" id="PIRSF038919">
    <property type="entry name" value="NOG1"/>
    <property type="match status" value="1"/>
</dbReference>
<evidence type="ECO:0000256" key="6">
    <source>
        <dbReference type="PIRNR" id="PIRNR038919"/>
    </source>
</evidence>
<dbReference type="PANTHER" id="PTHR45759">
    <property type="entry name" value="NUCLEOLAR GTP-BINDING PROTEIN 1"/>
    <property type="match status" value="1"/>
</dbReference>
<dbReference type="InterPro" id="IPR006073">
    <property type="entry name" value="GTP-bd"/>
</dbReference>
<dbReference type="Pfam" id="PF17835">
    <property type="entry name" value="NOG1_N"/>
    <property type="match status" value="1"/>
</dbReference>
<evidence type="ECO:0000256" key="4">
    <source>
        <dbReference type="ARBA" id="ARBA00023134"/>
    </source>
</evidence>
<feature type="compositionally biased region" description="Low complexity" evidence="7">
    <location>
        <begin position="514"/>
        <end position="525"/>
    </location>
</feature>
<protein>
    <recommendedName>
        <fullName evidence="6">Nucleolar GTP-binding protein 1</fullName>
    </recommendedName>
</protein>
<keyword evidence="5 6" id="KW-0539">Nucleus</keyword>
<proteinExistence type="evidence at transcript level"/>
<dbReference type="AlphaFoldDB" id="A0A6A7FP11"/>
<comment type="similarity">
    <text evidence="6">Belongs to the TRAFAC class OBG-HflX-like GTPase superfamily. OBG GTPase family. NOG subfamily.</text>
</comment>
<dbReference type="PRINTS" id="PR00326">
    <property type="entry name" value="GTP1OBG"/>
</dbReference>
<dbReference type="InterPro" id="IPR012973">
    <property type="entry name" value="NOG_C"/>
</dbReference>
<feature type="compositionally biased region" description="Basic and acidic residues" evidence="7">
    <location>
        <begin position="526"/>
        <end position="538"/>
    </location>
</feature>
<dbReference type="Pfam" id="PF08155">
    <property type="entry name" value="NOGCT"/>
    <property type="match status" value="1"/>
</dbReference>
<dbReference type="Pfam" id="PF06858">
    <property type="entry name" value="NOG1"/>
    <property type="match status" value="1"/>
</dbReference>
<evidence type="ECO:0000256" key="1">
    <source>
        <dbReference type="ARBA" id="ARBA00004604"/>
    </source>
</evidence>
<evidence type="ECO:0000256" key="2">
    <source>
        <dbReference type="ARBA" id="ARBA00022517"/>
    </source>
</evidence>
<keyword evidence="4" id="KW-0342">GTP-binding</keyword>
<organism evidence="9">
    <name type="scientific">Hirondellea gigas</name>
    <dbReference type="NCBI Taxonomy" id="1518452"/>
    <lineage>
        <taxon>Eukaryota</taxon>
        <taxon>Metazoa</taxon>
        <taxon>Ecdysozoa</taxon>
        <taxon>Arthropoda</taxon>
        <taxon>Crustacea</taxon>
        <taxon>Multicrustacea</taxon>
        <taxon>Malacostraca</taxon>
        <taxon>Eumalacostraca</taxon>
        <taxon>Peracarida</taxon>
        <taxon>Amphipoda</taxon>
        <taxon>Amphilochidea</taxon>
        <taxon>Lysianassida</taxon>
        <taxon>Lysianassidira</taxon>
        <taxon>Lysianassoidea</taxon>
        <taxon>Lysianassidae</taxon>
        <taxon>Hirondellea</taxon>
    </lineage>
</organism>
<dbReference type="SUPFAM" id="SSF52540">
    <property type="entry name" value="P-loop containing nucleoside triphosphate hydrolases"/>
    <property type="match status" value="1"/>
</dbReference>
<accession>A0A6A7FP11</accession>
<dbReference type="InterPro" id="IPR010674">
    <property type="entry name" value="NOG1_Rossman_fold_dom"/>
</dbReference>
<comment type="function">
    <text evidence="6">Involved in the biogenesis of the 60S ribosomal subunit.</text>
</comment>
<dbReference type="GO" id="GO:0005525">
    <property type="term" value="F:GTP binding"/>
    <property type="evidence" value="ECO:0007669"/>
    <property type="project" value="UniProtKB-KW"/>
</dbReference>
<reference evidence="9" key="1">
    <citation type="submission" date="2017-11" db="EMBL/GenBank/DDBJ databases">
        <title>The sensing device of the deep-sea amphipod.</title>
        <authorList>
            <person name="Kobayashi H."/>
            <person name="Nagahama T."/>
            <person name="Arai W."/>
            <person name="Sasagawa Y."/>
            <person name="Umeda M."/>
            <person name="Hayashi T."/>
            <person name="Nikaido I."/>
            <person name="Watanabe H."/>
            <person name="Oguri K."/>
            <person name="Kitazato H."/>
            <person name="Fujioka K."/>
            <person name="Kido Y."/>
            <person name="Takami H."/>
        </authorList>
    </citation>
    <scope>NUCLEOTIDE SEQUENCE</scope>
    <source>
        <tissue evidence="9">Whole body</tissue>
    </source>
</reference>
<name>A0A6A7FP11_9CRUS</name>
<sequence length="586" mass="67261">MILEEFPKIDDLHPFYAELLNTIYNKEHYKIALGQINTAQHLITKIGTDYTKLLKYGDSLYRCKKLKKAAMGRMVTIVKKQAPVFVFLEEVRQHLTRLPTIDPNDRTLLLCGCPNTGKSSFMNLLTRADVEVQPYAFTTKSIYIGHMDYNYLRWQVIDTPGILDRPFDEMNTIELQAVTALTHIKSAILFFVDLSEYCDITIENQLKVFECINPLFTEKPMFLVCNKSDIMTLERLAEEHPEKRAAIQQIEDKGVTVVQISTINKTGVMDLRNDACDKLLSQRINTKLHARKAEGIMNRVYVAMPIADGKARPAFIPKVIVENQAQNKYITRLREKNPDIKLEIDLEEELLDDYSTDYNKNKDLANDEWKTDKIPRFLNGKNISDYMDEDFDEKLKALLEEEGDREEAGFYDSDYEESAQDREFLNLSSKIKNKIIINNINRRLDSGNGIQPISRVSRARTRERTTTGLREKFASLGVDMSDTQKAIFTRTEKRARSQSSDPSAKLSAAKKMKLSQSRARSSSRAPRGEAGETDPEKRVKLKLLMAKAIKKKQTSGARHESDRHVYDLKPKHLYTGKRGIGSNQRR</sequence>
<feature type="domain" description="OBG-type G" evidence="8">
    <location>
        <begin position="106"/>
        <end position="280"/>
    </location>
</feature>
<comment type="subcellular location">
    <subcellularLocation>
        <location evidence="1 6">Nucleus</location>
        <location evidence="1 6">Nucleolus</location>
    </subcellularLocation>
</comment>
<dbReference type="InterPro" id="IPR027417">
    <property type="entry name" value="P-loop_NTPase"/>
</dbReference>
<dbReference type="GO" id="GO:0005730">
    <property type="term" value="C:nucleolus"/>
    <property type="evidence" value="ECO:0007669"/>
    <property type="project" value="UniProtKB-SubCell"/>
</dbReference>
<dbReference type="InterPro" id="IPR024926">
    <property type="entry name" value="NOG1"/>
</dbReference>
<evidence type="ECO:0000259" key="8">
    <source>
        <dbReference type="PROSITE" id="PS51710"/>
    </source>
</evidence>
<evidence type="ECO:0000313" key="9">
    <source>
        <dbReference type="EMBL" id="LAC19775.1"/>
    </source>
</evidence>
<keyword evidence="3" id="KW-0547">Nucleotide-binding</keyword>
<dbReference type="InterPro" id="IPR041623">
    <property type="entry name" value="NOG1_N"/>
</dbReference>
<dbReference type="EMBL" id="IACT01000354">
    <property type="protein sequence ID" value="LAC19775.1"/>
    <property type="molecule type" value="mRNA"/>
</dbReference>
<feature type="region of interest" description="Disordered" evidence="7">
    <location>
        <begin position="490"/>
        <end position="586"/>
    </location>
</feature>
<dbReference type="InterPro" id="IPR031167">
    <property type="entry name" value="G_OBG"/>
</dbReference>
<dbReference type="GO" id="GO:0042254">
    <property type="term" value="P:ribosome biogenesis"/>
    <property type="evidence" value="ECO:0007669"/>
    <property type="project" value="UniProtKB-KW"/>
</dbReference>
<evidence type="ECO:0000256" key="5">
    <source>
        <dbReference type="ARBA" id="ARBA00023242"/>
    </source>
</evidence>
<dbReference type="PROSITE" id="PS51710">
    <property type="entry name" value="G_OBG"/>
    <property type="match status" value="1"/>
</dbReference>
<keyword evidence="2 6" id="KW-0690">Ribosome biogenesis</keyword>
<dbReference type="Gene3D" id="1.20.120.1190">
    <property type="match status" value="1"/>
</dbReference>
<dbReference type="Gene3D" id="3.40.50.300">
    <property type="entry name" value="P-loop containing nucleotide triphosphate hydrolases"/>
    <property type="match status" value="1"/>
</dbReference>
<evidence type="ECO:0000256" key="3">
    <source>
        <dbReference type="ARBA" id="ARBA00022741"/>
    </source>
</evidence>
<feature type="compositionally biased region" description="Basic and acidic residues" evidence="7">
    <location>
        <begin position="557"/>
        <end position="570"/>
    </location>
</feature>
<dbReference type="CDD" id="cd01897">
    <property type="entry name" value="NOG"/>
    <property type="match status" value="1"/>
</dbReference>